<reference evidence="1 2" key="1">
    <citation type="journal article" date="2015" name="Nature">
        <title>rRNA introns, odd ribosomes, and small enigmatic genomes across a large radiation of phyla.</title>
        <authorList>
            <person name="Brown C.T."/>
            <person name="Hug L.A."/>
            <person name="Thomas B.C."/>
            <person name="Sharon I."/>
            <person name="Castelle C.J."/>
            <person name="Singh A."/>
            <person name="Wilkins M.J."/>
            <person name="Williams K.H."/>
            <person name="Banfield J.F."/>
        </authorList>
    </citation>
    <scope>NUCLEOTIDE SEQUENCE [LARGE SCALE GENOMIC DNA]</scope>
</reference>
<name>A0A0G0Z5M2_9BACT</name>
<accession>A0A0G0Z5M2</accession>
<dbReference type="Proteomes" id="UP000034875">
    <property type="component" value="Unassembled WGS sequence"/>
</dbReference>
<sequence>MTIFYEQFLTLQNLENQLDSKDLADQGKDQLMQIVISSLHHEVITLILSELPLHSHQIFLLLIKTEPQNPKLWEWLEERIKGIKEKIAEKITIIEQEFIEELKD</sequence>
<organism evidence="1 2">
    <name type="scientific">candidate division CPR1 bacterium GW2011_GWA2_42_17</name>
    <dbReference type="NCBI Taxonomy" id="1618341"/>
    <lineage>
        <taxon>Bacteria</taxon>
        <taxon>candidate division CPR1</taxon>
    </lineage>
</organism>
<protein>
    <submittedName>
        <fullName evidence="1">Uncharacterized protein</fullName>
    </submittedName>
</protein>
<dbReference type="AlphaFoldDB" id="A0A0G0Z5M2"/>
<proteinExistence type="predicted"/>
<evidence type="ECO:0000313" key="2">
    <source>
        <dbReference type="Proteomes" id="UP000034875"/>
    </source>
</evidence>
<evidence type="ECO:0000313" key="1">
    <source>
        <dbReference type="EMBL" id="KKS44002.1"/>
    </source>
</evidence>
<comment type="caution">
    <text evidence="1">The sequence shown here is derived from an EMBL/GenBank/DDBJ whole genome shotgun (WGS) entry which is preliminary data.</text>
</comment>
<gene>
    <name evidence="1" type="ORF">UV05_C0014G0002</name>
</gene>
<dbReference type="EMBL" id="LCCZ01000014">
    <property type="protein sequence ID" value="KKS44002.1"/>
    <property type="molecule type" value="Genomic_DNA"/>
</dbReference>